<evidence type="ECO:0000256" key="1">
    <source>
        <dbReference type="SAM" id="MobiDB-lite"/>
    </source>
</evidence>
<feature type="region of interest" description="Disordered" evidence="1">
    <location>
        <begin position="139"/>
        <end position="161"/>
    </location>
</feature>
<dbReference type="EMBL" id="JAZDUA010000433">
    <property type="protein sequence ID" value="KAK7792681.1"/>
    <property type="molecule type" value="Genomic_DNA"/>
</dbReference>
<feature type="chain" id="PRO_5042936281" evidence="2">
    <location>
        <begin position="23"/>
        <end position="161"/>
    </location>
</feature>
<dbReference type="AlphaFoldDB" id="A0AAN9Z1E8"/>
<feature type="region of interest" description="Disordered" evidence="1">
    <location>
        <begin position="57"/>
        <end position="77"/>
    </location>
</feature>
<comment type="caution">
    <text evidence="3">The sequence shown here is derived from an EMBL/GenBank/DDBJ whole genome shotgun (WGS) entry which is preliminary data.</text>
</comment>
<proteinExistence type="predicted"/>
<keyword evidence="4" id="KW-1185">Reference proteome</keyword>
<sequence>MATGNLGCLLVLLALLAAVASADDSGPFFIKASKSVPRIGRRGDFYIKAASKSVPRMGKKSEDGLLQENSGATAPVENPKPVYLVRYARRGPAETPGAGSAVVPLNGKRDDPWGTEDLSWKDIDRLMEERPDLWRRMLEAPAPPATGDADADAPWRRHFEE</sequence>
<feature type="signal peptide" evidence="2">
    <location>
        <begin position="1"/>
        <end position="22"/>
    </location>
</feature>
<protein>
    <submittedName>
        <fullName evidence="3">Uncharacterized protein</fullName>
    </submittedName>
</protein>
<gene>
    <name evidence="3" type="ORF">R5R35_007281</name>
</gene>
<evidence type="ECO:0000313" key="3">
    <source>
        <dbReference type="EMBL" id="KAK7792681.1"/>
    </source>
</evidence>
<name>A0AAN9Z1E8_9ORTH</name>
<accession>A0AAN9Z1E8</accession>
<reference evidence="3 4" key="1">
    <citation type="submission" date="2024-03" db="EMBL/GenBank/DDBJ databases">
        <title>The genome assembly and annotation of the cricket Gryllus longicercus Weissman &amp; Gray.</title>
        <authorList>
            <person name="Szrajer S."/>
            <person name="Gray D."/>
            <person name="Ylla G."/>
        </authorList>
    </citation>
    <scope>NUCLEOTIDE SEQUENCE [LARGE SCALE GENOMIC DNA]</scope>
    <source>
        <strain evidence="3">DAG 2021-001</strain>
        <tissue evidence="3">Whole body minus gut</tissue>
    </source>
</reference>
<evidence type="ECO:0000256" key="2">
    <source>
        <dbReference type="SAM" id="SignalP"/>
    </source>
</evidence>
<keyword evidence="2" id="KW-0732">Signal</keyword>
<evidence type="ECO:0000313" key="4">
    <source>
        <dbReference type="Proteomes" id="UP001378592"/>
    </source>
</evidence>
<dbReference type="Proteomes" id="UP001378592">
    <property type="component" value="Unassembled WGS sequence"/>
</dbReference>
<organism evidence="3 4">
    <name type="scientific">Gryllus longicercus</name>
    <dbReference type="NCBI Taxonomy" id="2509291"/>
    <lineage>
        <taxon>Eukaryota</taxon>
        <taxon>Metazoa</taxon>
        <taxon>Ecdysozoa</taxon>
        <taxon>Arthropoda</taxon>
        <taxon>Hexapoda</taxon>
        <taxon>Insecta</taxon>
        <taxon>Pterygota</taxon>
        <taxon>Neoptera</taxon>
        <taxon>Polyneoptera</taxon>
        <taxon>Orthoptera</taxon>
        <taxon>Ensifera</taxon>
        <taxon>Gryllidea</taxon>
        <taxon>Grylloidea</taxon>
        <taxon>Gryllidae</taxon>
        <taxon>Gryllinae</taxon>
        <taxon>Gryllus</taxon>
    </lineage>
</organism>